<dbReference type="GO" id="GO:0061507">
    <property type="term" value="F:2',3'-cyclic GMP-AMP binding"/>
    <property type="evidence" value="ECO:0007669"/>
    <property type="project" value="TreeGrafter"/>
</dbReference>
<dbReference type="GO" id="GO:0000045">
    <property type="term" value="P:autophagosome assembly"/>
    <property type="evidence" value="ECO:0007669"/>
    <property type="project" value="TreeGrafter"/>
</dbReference>
<dbReference type="Pfam" id="PF15009">
    <property type="entry name" value="STING_LBD"/>
    <property type="match status" value="1"/>
</dbReference>
<evidence type="ECO:0000259" key="10">
    <source>
        <dbReference type="Pfam" id="PF23417"/>
    </source>
</evidence>
<dbReference type="PANTHER" id="PTHR34339:SF1">
    <property type="entry name" value="STIMULATOR OF INTERFERON GENES PROTEIN"/>
    <property type="match status" value="1"/>
</dbReference>
<proteinExistence type="inferred from homology"/>
<dbReference type="GO" id="GO:0032481">
    <property type="term" value="P:positive regulation of type I interferon production"/>
    <property type="evidence" value="ECO:0007669"/>
    <property type="project" value="InterPro"/>
</dbReference>
<evidence type="ECO:0000256" key="1">
    <source>
        <dbReference type="ARBA" id="ARBA00004457"/>
    </source>
</evidence>
<dbReference type="PANTHER" id="PTHR34339">
    <property type="entry name" value="STIMULATOR OF INTERFERON GENES PROTEIN"/>
    <property type="match status" value="1"/>
</dbReference>
<protein>
    <submittedName>
        <fullName evidence="11">TMEM173 protein</fullName>
    </submittedName>
</protein>
<keyword evidence="4 8" id="KW-0812">Transmembrane</keyword>
<evidence type="ECO:0000313" key="11">
    <source>
        <dbReference type="EMBL" id="CAH1272200.1"/>
    </source>
</evidence>
<dbReference type="Pfam" id="PF23417">
    <property type="entry name" value="STING_TM"/>
    <property type="match status" value="1"/>
</dbReference>
<dbReference type="AlphaFoldDB" id="A0A8K0F2T8"/>
<dbReference type="GO" id="GO:0033116">
    <property type="term" value="C:endoplasmic reticulum-Golgi intermediate compartment membrane"/>
    <property type="evidence" value="ECO:0007669"/>
    <property type="project" value="UniProtKB-SubCell"/>
</dbReference>
<reference evidence="11" key="1">
    <citation type="submission" date="2022-01" db="EMBL/GenBank/DDBJ databases">
        <authorList>
            <person name="Braso-Vives M."/>
        </authorList>
    </citation>
    <scope>NUCLEOTIDE SEQUENCE</scope>
</reference>
<sequence length="518" mass="59403">MMHQEREQNNGFGPIPSPRGRLAAGFHWALGAAWLGWLFYKVKTANTGISGVYIQLSSGQKCVNDTHLYLEDSMFTHYMFITAAVLLTSLISGLLHSVGFFMEELKHIDSRHGGRYLEALQSCLHFPIKHACAVLVVILLVLWFLKTETFLQLCSQYQDLLLLLAGVELFKHSFNFMKSAEVEIMEQVEGSKQNIAHGLAWSFYTGYLKIILPNLHDRIERSPWKDKIHPTAWRLLVLLPLKCEVQANLEDGDSNIKFEYCIVEYATNVQTLYEMQTECEGFSREAREQQVKLLYLTLKNIIDGDRACRDKVVLVPLDITDDEDHKLAKVILRTLKQLKSGTVDMPDRDPEDLRANETNRKDEAEEKGIYCQDTQDPPFSLEKIMKVCSDLGLGDRQSLPEPRRLPELTGHPRTRLRSKSRCKFYDKFSATSAKMLLQQLVVLIVIFAVHPSAASLSVSGEYMAWRLSLYNPNRDRPFRLSQRLFSQVRPKHRSVSPPSRLILTAQTRLRYSQRCLPL</sequence>
<dbReference type="OrthoDB" id="6053839at2759"/>
<comment type="similarity">
    <text evidence="3">Belongs to the STING family.</text>
</comment>
<gene>
    <name evidence="11" type="primary">TMEM173</name>
    <name evidence="11" type="ORF">BLAG_LOCUS23905</name>
</gene>
<dbReference type="EMBL" id="OV696693">
    <property type="protein sequence ID" value="CAH1272200.1"/>
    <property type="molecule type" value="Genomic_DNA"/>
</dbReference>
<dbReference type="GO" id="GO:0016239">
    <property type="term" value="P:positive regulation of macroautophagy"/>
    <property type="evidence" value="ECO:0007669"/>
    <property type="project" value="TreeGrafter"/>
</dbReference>
<dbReference type="InterPro" id="IPR038623">
    <property type="entry name" value="STING_C_sf"/>
</dbReference>
<feature type="domain" description="STING ligand-binding" evidence="9">
    <location>
        <begin position="194"/>
        <end position="259"/>
    </location>
</feature>
<dbReference type="InterPro" id="IPR029158">
    <property type="entry name" value="STING"/>
</dbReference>
<evidence type="ECO:0000256" key="7">
    <source>
        <dbReference type="SAM" id="MobiDB-lite"/>
    </source>
</evidence>
<evidence type="ECO:0000256" key="2">
    <source>
        <dbReference type="ARBA" id="ARBA00004542"/>
    </source>
</evidence>
<dbReference type="Gene3D" id="3.40.50.12100">
    <property type="entry name" value="Stimulator of interferon genes protein"/>
    <property type="match status" value="1"/>
</dbReference>
<keyword evidence="6 8" id="KW-0472">Membrane</keyword>
<feature type="domain" description="STING transmembrane" evidence="10">
    <location>
        <begin position="81"/>
        <end position="186"/>
    </location>
</feature>
<accession>A0A8K0F2T8</accession>
<dbReference type="GO" id="GO:0035438">
    <property type="term" value="F:cyclic-di-GMP binding"/>
    <property type="evidence" value="ECO:0007669"/>
    <property type="project" value="TreeGrafter"/>
</dbReference>
<keyword evidence="12" id="KW-1185">Reference proteome</keyword>
<dbReference type="Gene3D" id="1.20.5.5200">
    <property type="match status" value="1"/>
</dbReference>
<comment type="subcellular location">
    <subcellularLocation>
        <location evidence="2">Cytoplasmic vesicle</location>
        <location evidence="2">Autophagosome membrane</location>
        <topology evidence="2">Multi-pass membrane protein</topology>
    </subcellularLocation>
    <subcellularLocation>
        <location evidence="1">Endoplasmic reticulum-Golgi intermediate compartment membrane</location>
        <topology evidence="1">Multi-pass membrane protein</topology>
    </subcellularLocation>
</comment>
<dbReference type="GO" id="GO:0002218">
    <property type="term" value="P:activation of innate immune response"/>
    <property type="evidence" value="ECO:0007669"/>
    <property type="project" value="InterPro"/>
</dbReference>
<name>A0A8K0F2T8_BRALA</name>
<dbReference type="GO" id="GO:0005789">
    <property type="term" value="C:endoplasmic reticulum membrane"/>
    <property type="evidence" value="ECO:0007669"/>
    <property type="project" value="TreeGrafter"/>
</dbReference>
<evidence type="ECO:0000256" key="5">
    <source>
        <dbReference type="ARBA" id="ARBA00022989"/>
    </source>
</evidence>
<organism evidence="11 12">
    <name type="scientific">Branchiostoma lanceolatum</name>
    <name type="common">Common lancelet</name>
    <name type="synonym">Amphioxus lanceolatum</name>
    <dbReference type="NCBI Taxonomy" id="7740"/>
    <lineage>
        <taxon>Eukaryota</taxon>
        <taxon>Metazoa</taxon>
        <taxon>Chordata</taxon>
        <taxon>Cephalochordata</taxon>
        <taxon>Leptocardii</taxon>
        <taxon>Amphioxiformes</taxon>
        <taxon>Branchiostomatidae</taxon>
        <taxon>Branchiostoma</taxon>
    </lineage>
</organism>
<evidence type="ECO:0000256" key="4">
    <source>
        <dbReference type="ARBA" id="ARBA00022692"/>
    </source>
</evidence>
<dbReference type="Proteomes" id="UP000838412">
    <property type="component" value="Chromosome 8"/>
</dbReference>
<feature type="compositionally biased region" description="Basic and acidic residues" evidence="7">
    <location>
        <begin position="345"/>
        <end position="366"/>
    </location>
</feature>
<dbReference type="GO" id="GO:0061709">
    <property type="term" value="P:reticulophagy"/>
    <property type="evidence" value="ECO:0007669"/>
    <property type="project" value="TreeGrafter"/>
</dbReference>
<feature type="region of interest" description="Disordered" evidence="7">
    <location>
        <begin position="342"/>
        <end position="366"/>
    </location>
</feature>
<feature type="transmembrane region" description="Helical" evidence="8">
    <location>
        <begin position="78"/>
        <end position="102"/>
    </location>
</feature>
<dbReference type="InterPro" id="IPR055434">
    <property type="entry name" value="STING_TM"/>
</dbReference>
<dbReference type="GO" id="GO:0045087">
    <property type="term" value="P:innate immune response"/>
    <property type="evidence" value="ECO:0007669"/>
    <property type="project" value="TreeGrafter"/>
</dbReference>
<feature type="transmembrane region" description="Helical" evidence="8">
    <location>
        <begin position="123"/>
        <end position="145"/>
    </location>
</feature>
<dbReference type="GO" id="GO:0000421">
    <property type="term" value="C:autophagosome membrane"/>
    <property type="evidence" value="ECO:0007669"/>
    <property type="project" value="UniProtKB-SubCell"/>
</dbReference>
<dbReference type="InterPro" id="IPR055432">
    <property type="entry name" value="STING_LBD"/>
</dbReference>
<evidence type="ECO:0000256" key="6">
    <source>
        <dbReference type="ARBA" id="ARBA00023136"/>
    </source>
</evidence>
<feature type="transmembrane region" description="Helical" evidence="8">
    <location>
        <begin position="21"/>
        <end position="40"/>
    </location>
</feature>
<evidence type="ECO:0000259" key="9">
    <source>
        <dbReference type="Pfam" id="PF15009"/>
    </source>
</evidence>
<evidence type="ECO:0000256" key="3">
    <source>
        <dbReference type="ARBA" id="ARBA00009027"/>
    </source>
</evidence>
<dbReference type="FunFam" id="1.20.5.5200:FF:000001">
    <property type="entry name" value="Stimulator of interferon genes protein"/>
    <property type="match status" value="1"/>
</dbReference>
<evidence type="ECO:0000256" key="8">
    <source>
        <dbReference type="SAM" id="Phobius"/>
    </source>
</evidence>
<keyword evidence="5 8" id="KW-1133">Transmembrane helix</keyword>
<evidence type="ECO:0000313" key="12">
    <source>
        <dbReference type="Proteomes" id="UP000838412"/>
    </source>
</evidence>